<sequence>MSLAQVAAHEAAHAVVAAHYGVPVLRVVAGERSGFTEREDVGTTAQAAAITAAGEVGQRLAGGRFFDLACGDLADFEARFGLGRLWRAQRDAREILTARRAAWLDLAAWLVRERRIEF</sequence>
<organism evidence="1 2">
    <name type="scientific">Actinomadura madurae</name>
    <dbReference type="NCBI Taxonomy" id="1993"/>
    <lineage>
        <taxon>Bacteria</taxon>
        <taxon>Bacillati</taxon>
        <taxon>Actinomycetota</taxon>
        <taxon>Actinomycetes</taxon>
        <taxon>Streptosporangiales</taxon>
        <taxon>Thermomonosporaceae</taxon>
        <taxon>Actinomadura</taxon>
    </lineage>
</organism>
<dbReference type="InterPro" id="IPR037219">
    <property type="entry name" value="Peptidase_M41-like"/>
</dbReference>
<dbReference type="GO" id="GO:0004176">
    <property type="term" value="F:ATP-dependent peptidase activity"/>
    <property type="evidence" value="ECO:0007669"/>
    <property type="project" value="InterPro"/>
</dbReference>
<evidence type="ECO:0000313" key="1">
    <source>
        <dbReference type="EMBL" id="SFO14491.1"/>
    </source>
</evidence>
<accession>A0A1I5ETW9</accession>
<reference evidence="1 2" key="1">
    <citation type="submission" date="2016-10" db="EMBL/GenBank/DDBJ databases">
        <authorList>
            <person name="de Groot N.N."/>
        </authorList>
    </citation>
    <scope>NUCLEOTIDE SEQUENCE [LARGE SCALE GENOMIC DNA]</scope>
    <source>
        <strain evidence="1 2">DSM 43067</strain>
    </source>
</reference>
<dbReference type="STRING" id="1993.SAMN04489713_104264"/>
<dbReference type="InParanoid" id="A0A1I5ETW9"/>
<dbReference type="GO" id="GO:0005524">
    <property type="term" value="F:ATP binding"/>
    <property type="evidence" value="ECO:0007669"/>
    <property type="project" value="InterPro"/>
</dbReference>
<evidence type="ECO:0008006" key="3">
    <source>
        <dbReference type="Google" id="ProtNLM"/>
    </source>
</evidence>
<keyword evidence="2" id="KW-1185">Reference proteome</keyword>
<dbReference type="AlphaFoldDB" id="A0A1I5ETW9"/>
<name>A0A1I5ETW9_9ACTN</name>
<dbReference type="Proteomes" id="UP000183413">
    <property type="component" value="Unassembled WGS sequence"/>
</dbReference>
<proteinExistence type="predicted"/>
<dbReference type="EMBL" id="FOVH01000004">
    <property type="protein sequence ID" value="SFO14491.1"/>
    <property type="molecule type" value="Genomic_DNA"/>
</dbReference>
<dbReference type="GO" id="GO:0004222">
    <property type="term" value="F:metalloendopeptidase activity"/>
    <property type="evidence" value="ECO:0007669"/>
    <property type="project" value="InterPro"/>
</dbReference>
<gene>
    <name evidence="1" type="ORF">SAMN04489713_104264</name>
</gene>
<dbReference type="SUPFAM" id="SSF140990">
    <property type="entry name" value="FtsH protease domain-like"/>
    <property type="match status" value="1"/>
</dbReference>
<protein>
    <recommendedName>
        <fullName evidence="3">Peptidase family M41</fullName>
    </recommendedName>
</protein>
<dbReference type="GO" id="GO:0006508">
    <property type="term" value="P:proteolysis"/>
    <property type="evidence" value="ECO:0007669"/>
    <property type="project" value="InterPro"/>
</dbReference>
<evidence type="ECO:0000313" key="2">
    <source>
        <dbReference type="Proteomes" id="UP000183413"/>
    </source>
</evidence>